<dbReference type="InterPro" id="IPR004358">
    <property type="entry name" value="Sig_transdc_His_kin-like_C"/>
</dbReference>
<protein>
    <recommendedName>
        <fullName evidence="2">histidine kinase</fullName>
        <ecNumber evidence="2">2.7.13.3</ecNumber>
    </recommendedName>
</protein>
<dbReference type="EC" id="2.7.13.3" evidence="2"/>
<feature type="modified residue" description="4-aspartylphosphate" evidence="6">
    <location>
        <position position="55"/>
    </location>
</feature>
<dbReference type="InterPro" id="IPR001610">
    <property type="entry name" value="PAC"/>
</dbReference>
<dbReference type="GeneID" id="97548684"/>
<dbReference type="Gene3D" id="3.30.450.20">
    <property type="entry name" value="PAS domain"/>
    <property type="match status" value="2"/>
</dbReference>
<dbReference type="InterPro" id="IPR013767">
    <property type="entry name" value="PAS_fold"/>
</dbReference>
<evidence type="ECO:0000256" key="4">
    <source>
        <dbReference type="ARBA" id="ARBA00022679"/>
    </source>
</evidence>
<evidence type="ECO:0000259" key="10">
    <source>
        <dbReference type="PROSITE" id="PS50113"/>
    </source>
</evidence>
<dbReference type="SMART" id="SM00091">
    <property type="entry name" value="PAS"/>
    <property type="match status" value="2"/>
</dbReference>
<comment type="catalytic activity">
    <reaction evidence="1">
        <text>ATP + protein L-histidine = ADP + protein N-phospho-L-histidine.</text>
        <dbReference type="EC" id="2.7.13.3"/>
    </reaction>
</comment>
<name>A0A2V2NBG2_9EURY</name>
<dbReference type="EMBL" id="QGMY01000006">
    <property type="protein sequence ID" value="PWR72633.1"/>
    <property type="molecule type" value="Genomic_DNA"/>
</dbReference>
<dbReference type="SUPFAM" id="SSF55785">
    <property type="entry name" value="PYP-like sensor domain (PAS domain)"/>
    <property type="match status" value="2"/>
</dbReference>
<feature type="domain" description="PAC" evidence="10">
    <location>
        <begin position="233"/>
        <end position="285"/>
    </location>
</feature>
<dbReference type="PROSITE" id="PS50112">
    <property type="entry name" value="PAS"/>
    <property type="match status" value="2"/>
</dbReference>
<reference evidence="11 12" key="1">
    <citation type="submission" date="2018-05" db="EMBL/GenBank/DDBJ databases">
        <title>Draft genome of Methanospirillum lacunae Ki8-1.</title>
        <authorList>
            <person name="Dueholm M.S."/>
            <person name="Nielsen P.H."/>
            <person name="Bakmann L.F."/>
            <person name="Otzen D.E."/>
        </authorList>
    </citation>
    <scope>NUCLEOTIDE SEQUENCE [LARGE SCALE GENOMIC DNA]</scope>
    <source>
        <strain evidence="11 12">Ki8-1</strain>
    </source>
</reference>
<dbReference type="InterPro" id="IPR035965">
    <property type="entry name" value="PAS-like_dom_sf"/>
</dbReference>
<dbReference type="InterPro" id="IPR005467">
    <property type="entry name" value="His_kinase_dom"/>
</dbReference>
<dbReference type="OrthoDB" id="8127at2157"/>
<dbReference type="GO" id="GO:0000160">
    <property type="term" value="P:phosphorelay signal transduction system"/>
    <property type="evidence" value="ECO:0007669"/>
    <property type="project" value="InterPro"/>
</dbReference>
<keyword evidence="5" id="KW-0418">Kinase</keyword>
<gene>
    <name evidence="11" type="ORF">DK846_06615</name>
</gene>
<feature type="domain" description="Histidine kinase" evidence="7">
    <location>
        <begin position="538"/>
        <end position="636"/>
    </location>
</feature>
<dbReference type="PROSITE" id="PS50110">
    <property type="entry name" value="RESPONSE_REGULATORY"/>
    <property type="match status" value="1"/>
</dbReference>
<evidence type="ECO:0000256" key="5">
    <source>
        <dbReference type="ARBA" id="ARBA00022777"/>
    </source>
</evidence>
<dbReference type="Gene3D" id="3.40.50.2300">
    <property type="match status" value="1"/>
</dbReference>
<keyword evidence="12" id="KW-1185">Reference proteome</keyword>
<organism evidence="11 12">
    <name type="scientific">Methanospirillum lacunae</name>
    <dbReference type="NCBI Taxonomy" id="668570"/>
    <lineage>
        <taxon>Archaea</taxon>
        <taxon>Methanobacteriati</taxon>
        <taxon>Methanobacteriota</taxon>
        <taxon>Stenosarchaea group</taxon>
        <taxon>Methanomicrobia</taxon>
        <taxon>Methanomicrobiales</taxon>
        <taxon>Methanospirillaceae</taxon>
        <taxon>Methanospirillum</taxon>
    </lineage>
</organism>
<evidence type="ECO:0000256" key="6">
    <source>
        <dbReference type="PROSITE-ProRule" id="PRU00169"/>
    </source>
</evidence>
<evidence type="ECO:0000256" key="1">
    <source>
        <dbReference type="ARBA" id="ARBA00000085"/>
    </source>
</evidence>
<dbReference type="SMART" id="SM00086">
    <property type="entry name" value="PAC"/>
    <property type="match status" value="2"/>
</dbReference>
<dbReference type="PROSITE" id="PS50113">
    <property type="entry name" value="PAC"/>
    <property type="match status" value="2"/>
</dbReference>
<evidence type="ECO:0000259" key="7">
    <source>
        <dbReference type="PROSITE" id="PS50109"/>
    </source>
</evidence>
<dbReference type="RefSeq" id="WP_109968144.1">
    <property type="nucleotide sequence ID" value="NZ_CP176093.1"/>
</dbReference>
<dbReference type="PRINTS" id="PR00344">
    <property type="entry name" value="BCTRLSENSOR"/>
</dbReference>
<dbReference type="SMART" id="SM00387">
    <property type="entry name" value="HATPase_c"/>
    <property type="match status" value="1"/>
</dbReference>
<comment type="caution">
    <text evidence="11">The sequence shown here is derived from an EMBL/GenBank/DDBJ whole genome shotgun (WGS) entry which is preliminary data.</text>
</comment>
<dbReference type="InterPro" id="IPR003594">
    <property type="entry name" value="HATPase_dom"/>
</dbReference>
<dbReference type="PANTHER" id="PTHR43304">
    <property type="entry name" value="PHYTOCHROME-LIKE PROTEIN CPH1"/>
    <property type="match status" value="1"/>
</dbReference>
<sequence>MTKIHSILFISSDEYSYKTARDVLSEDGYEILSSDNTEVLMRPSGLSPFSLIIIDISTAVGTITLLSQEIVDQLPFSIPLLFILPDTDTFVPDKFSEYCVDFLKKPFSKDELLLRVRNSIALHHLQTLTKNQTGMINQEYNGDTPELHHTLNQEMDYSDTRDFYLKVLDDFPNPVWRSNISGKCDFFNRNWLEFTGRAMEEELGDGWAEGVHPDDFERCLKIYIDNFGKQLPFEMEYRLRFHDGTYRWILDCGNPFFEPDGTFKGYIGSCYDIQDRKTAEELLNNANIELEKKILEINTSRFQLQETKDYLEKLIASANAPIIVWNPFCIITKANEALGDLIGLSPAEIIGNNLSSVFPQEFLEKIKIEEPNLHNRGLKEVVEIPITHQSGEMRIVLWNFAPVFSHPDECVAVIAQGQDITDHIQTEKALKQLNRQLNLMSSITRHDILNQVNVIKLVLELLKPSVPQQPYKKYLDAVETATGNIHTQIEFTKIYQELGSHDPQWENLYILICSLQVPEKISFSCSIKKIEVHADHLLRRVFDNLLDNSIRHGEKVTEIHVSCSRNPSGITIIWEDNGIGIKQEEKIKIFDLGYGKNTGLGLYLIREVLQITGITIAETGEEGKGARFEINVPNQGWRMSK</sequence>
<keyword evidence="3 6" id="KW-0597">Phosphoprotein</keyword>
<feature type="domain" description="Response regulatory" evidence="8">
    <location>
        <begin position="6"/>
        <end position="120"/>
    </location>
</feature>
<dbReference type="GO" id="GO:0006355">
    <property type="term" value="P:regulation of DNA-templated transcription"/>
    <property type="evidence" value="ECO:0007669"/>
    <property type="project" value="InterPro"/>
</dbReference>
<evidence type="ECO:0000259" key="8">
    <source>
        <dbReference type="PROSITE" id="PS50110"/>
    </source>
</evidence>
<dbReference type="InterPro" id="IPR000700">
    <property type="entry name" value="PAS-assoc_C"/>
</dbReference>
<dbReference type="Pfam" id="PF08447">
    <property type="entry name" value="PAS_3"/>
    <property type="match status" value="1"/>
</dbReference>
<evidence type="ECO:0000313" key="11">
    <source>
        <dbReference type="EMBL" id="PWR72633.1"/>
    </source>
</evidence>
<dbReference type="FunFam" id="3.30.450.20:FF:000099">
    <property type="entry name" value="Sensory box sensor histidine kinase"/>
    <property type="match status" value="1"/>
</dbReference>
<dbReference type="SUPFAM" id="SSF52172">
    <property type="entry name" value="CheY-like"/>
    <property type="match status" value="1"/>
</dbReference>
<dbReference type="InterPro" id="IPR011006">
    <property type="entry name" value="CheY-like_superfamily"/>
</dbReference>
<dbReference type="Proteomes" id="UP000245657">
    <property type="component" value="Unassembled WGS sequence"/>
</dbReference>
<accession>A0A2V2NBG2</accession>
<dbReference type="InterPro" id="IPR001789">
    <property type="entry name" value="Sig_transdc_resp-reg_receiver"/>
</dbReference>
<dbReference type="InterPro" id="IPR000014">
    <property type="entry name" value="PAS"/>
</dbReference>
<feature type="domain" description="PAS" evidence="9">
    <location>
        <begin position="160"/>
        <end position="215"/>
    </location>
</feature>
<feature type="domain" description="PAC" evidence="10">
    <location>
        <begin position="380"/>
        <end position="432"/>
    </location>
</feature>
<evidence type="ECO:0000259" key="9">
    <source>
        <dbReference type="PROSITE" id="PS50112"/>
    </source>
</evidence>
<evidence type="ECO:0000256" key="2">
    <source>
        <dbReference type="ARBA" id="ARBA00012438"/>
    </source>
</evidence>
<dbReference type="NCBIfam" id="TIGR00229">
    <property type="entry name" value="sensory_box"/>
    <property type="match status" value="2"/>
</dbReference>
<dbReference type="AlphaFoldDB" id="A0A2V2NBG2"/>
<feature type="domain" description="PAS" evidence="9">
    <location>
        <begin position="307"/>
        <end position="385"/>
    </location>
</feature>
<dbReference type="SUPFAM" id="SSF55874">
    <property type="entry name" value="ATPase domain of HSP90 chaperone/DNA topoisomerase II/histidine kinase"/>
    <property type="match status" value="1"/>
</dbReference>
<dbReference type="InterPro" id="IPR036890">
    <property type="entry name" value="HATPase_C_sf"/>
</dbReference>
<dbReference type="GO" id="GO:0004673">
    <property type="term" value="F:protein histidine kinase activity"/>
    <property type="evidence" value="ECO:0007669"/>
    <property type="project" value="UniProtKB-EC"/>
</dbReference>
<dbReference type="CDD" id="cd00130">
    <property type="entry name" value="PAS"/>
    <property type="match status" value="2"/>
</dbReference>
<dbReference type="InterPro" id="IPR052162">
    <property type="entry name" value="Sensor_kinase/Photoreceptor"/>
</dbReference>
<dbReference type="InterPro" id="IPR013655">
    <property type="entry name" value="PAS_fold_3"/>
</dbReference>
<proteinExistence type="predicted"/>
<dbReference type="Pfam" id="PF00989">
    <property type="entry name" value="PAS"/>
    <property type="match status" value="1"/>
</dbReference>
<evidence type="ECO:0000313" key="12">
    <source>
        <dbReference type="Proteomes" id="UP000245657"/>
    </source>
</evidence>
<dbReference type="PROSITE" id="PS50109">
    <property type="entry name" value="HIS_KIN"/>
    <property type="match status" value="1"/>
</dbReference>
<keyword evidence="4" id="KW-0808">Transferase</keyword>
<dbReference type="Gene3D" id="3.30.565.10">
    <property type="entry name" value="Histidine kinase-like ATPase, C-terminal domain"/>
    <property type="match status" value="1"/>
</dbReference>
<evidence type="ECO:0000256" key="3">
    <source>
        <dbReference type="ARBA" id="ARBA00022553"/>
    </source>
</evidence>
<dbReference type="PANTHER" id="PTHR43304:SF1">
    <property type="entry name" value="PAC DOMAIN-CONTAINING PROTEIN"/>
    <property type="match status" value="1"/>
</dbReference>
<dbReference type="Pfam" id="PF02518">
    <property type="entry name" value="HATPase_c"/>
    <property type="match status" value="1"/>
</dbReference>